<proteinExistence type="predicted"/>
<gene>
    <name evidence="2" type="ORF">SLEP1_g5818</name>
</gene>
<evidence type="ECO:0000256" key="1">
    <source>
        <dbReference type="SAM" id="MobiDB-lite"/>
    </source>
</evidence>
<feature type="region of interest" description="Disordered" evidence="1">
    <location>
        <begin position="97"/>
        <end position="155"/>
    </location>
</feature>
<keyword evidence="3" id="KW-1185">Reference proteome</keyword>
<dbReference type="AlphaFoldDB" id="A0AAV5HZF0"/>
<evidence type="ECO:0000313" key="3">
    <source>
        <dbReference type="Proteomes" id="UP001054252"/>
    </source>
</evidence>
<dbReference type="EMBL" id="BPVZ01000005">
    <property type="protein sequence ID" value="GKU92037.1"/>
    <property type="molecule type" value="Genomic_DNA"/>
</dbReference>
<dbReference type="PANTHER" id="PTHR33356:SF17">
    <property type="entry name" value="TPX2 CENTRAL DOMAIN-CONTAINING PROTEIN"/>
    <property type="match status" value="1"/>
</dbReference>
<reference evidence="2 3" key="1">
    <citation type="journal article" date="2021" name="Commun. Biol.">
        <title>The genome of Shorea leprosula (Dipterocarpaceae) highlights the ecological relevance of drought in aseasonal tropical rainforests.</title>
        <authorList>
            <person name="Ng K.K.S."/>
            <person name="Kobayashi M.J."/>
            <person name="Fawcett J.A."/>
            <person name="Hatakeyama M."/>
            <person name="Paape T."/>
            <person name="Ng C.H."/>
            <person name="Ang C.C."/>
            <person name="Tnah L.H."/>
            <person name="Lee C.T."/>
            <person name="Nishiyama T."/>
            <person name="Sese J."/>
            <person name="O'Brien M.J."/>
            <person name="Copetti D."/>
            <person name="Mohd Noor M.I."/>
            <person name="Ong R.C."/>
            <person name="Putra M."/>
            <person name="Sireger I.Z."/>
            <person name="Indrioko S."/>
            <person name="Kosugi Y."/>
            <person name="Izuno A."/>
            <person name="Isagi Y."/>
            <person name="Lee S.L."/>
            <person name="Shimizu K.K."/>
        </authorList>
    </citation>
    <scope>NUCLEOTIDE SEQUENCE [LARGE SCALE GENOMIC DNA]</scope>
    <source>
        <strain evidence="2">214</strain>
    </source>
</reference>
<name>A0AAV5HZF0_9ROSI</name>
<evidence type="ECO:0000313" key="2">
    <source>
        <dbReference type="EMBL" id="GKU92037.1"/>
    </source>
</evidence>
<protein>
    <submittedName>
        <fullName evidence="2">Uncharacterized protein</fullName>
    </submittedName>
</protein>
<feature type="compositionally biased region" description="Low complexity" evidence="1">
    <location>
        <begin position="122"/>
        <end position="143"/>
    </location>
</feature>
<organism evidence="2 3">
    <name type="scientific">Rubroshorea leprosula</name>
    <dbReference type="NCBI Taxonomy" id="152421"/>
    <lineage>
        <taxon>Eukaryota</taxon>
        <taxon>Viridiplantae</taxon>
        <taxon>Streptophyta</taxon>
        <taxon>Embryophyta</taxon>
        <taxon>Tracheophyta</taxon>
        <taxon>Spermatophyta</taxon>
        <taxon>Magnoliopsida</taxon>
        <taxon>eudicotyledons</taxon>
        <taxon>Gunneridae</taxon>
        <taxon>Pentapetalae</taxon>
        <taxon>rosids</taxon>
        <taxon>malvids</taxon>
        <taxon>Malvales</taxon>
        <taxon>Dipterocarpaceae</taxon>
        <taxon>Rubroshorea</taxon>
    </lineage>
</organism>
<comment type="caution">
    <text evidence="2">The sequence shown here is derived from an EMBL/GenBank/DDBJ whole genome shotgun (WGS) entry which is preliminary data.</text>
</comment>
<accession>A0AAV5HZF0</accession>
<dbReference type="Proteomes" id="UP001054252">
    <property type="component" value="Unassembled WGS sequence"/>
</dbReference>
<sequence>MAGPLHDAESCLPAQFLNEDGVLFGKETLNGKGLTALDTELLPPSHGFPNEFPYEFDSLDSSALSSPVVSVGSTETDSSDEDEFFLGLSRRLSRSSSQKLAVPSFNQDKTEKSGVMASSPQSTLSGIGSWSVSSNGSPNGPSQAPSPPTTPFGAQNDAWDLIYEAAGQVARLKMSGEAPKCNHNGHYGRALPRTQNQSLTKNPISGLYSNPSLAHSPSQTNQESRVLCFPLFRSVFDAMMARRNAALLSQQKKLSYRQEALLNQELRLPQDWTY</sequence>
<dbReference type="PANTHER" id="PTHR33356">
    <property type="entry name" value="TIP41-LIKE PROTEIN"/>
    <property type="match status" value="1"/>
</dbReference>